<evidence type="ECO:0000313" key="8">
    <source>
        <dbReference type="EMBL" id="TPX56611.1"/>
    </source>
</evidence>
<protein>
    <submittedName>
        <fullName evidence="8">Uncharacterized protein</fullName>
    </submittedName>
</protein>
<dbReference type="InterPro" id="IPR036188">
    <property type="entry name" value="FAD/NAD-bd_sf"/>
</dbReference>
<dbReference type="InterPro" id="IPR045024">
    <property type="entry name" value="NDH-2"/>
</dbReference>
<dbReference type="Pfam" id="PF22366">
    <property type="entry name" value="NDH2_C"/>
    <property type="match status" value="1"/>
</dbReference>
<sequence>MSCLLVHTPLSLACRRPTIPLCAAARNPLGAVRPATSIGKTGGRLVILGSGWAGLKLLGGINTKDYEVLMIAPRNHFVFTPLLASTSVGTLEFRTITEPVRHHNRKALYHQAWCDSIDLTTRSLTCMPALPDHTQPFTLSYDKLVIAVGAYSNTFGIPGVEQHGFFLKEISHAQRVRARIIECFEMASEPNCSEDDQWKLLSFAVVGGGPTGVEFSAELHDFIKDDLRRLYPSLINKAQITVYDVAEKILGSFDDALADYATQKFAREGIKIRTKTFIRKVEKNKLVLTDGTEIPFGVLVWATGLTATPLIRNLSPAAHSSSHRLVTDDYLRVLDLDGTPIPDVYACGDCATIKGNELPATAQVASQQGIWLRKHLNKVPRNEMGQPMAYIGGWKAIMETPNESKLPKGIRGYLAWLAWRSAYLYKSVSARNMVLIPITW</sequence>
<comment type="caution">
    <text evidence="8">The sequence shown here is derived from an EMBL/GenBank/DDBJ whole genome shotgun (WGS) entry which is preliminary data.</text>
</comment>
<keyword evidence="5" id="KW-0520">NAD</keyword>
<keyword evidence="3" id="KW-0274">FAD</keyword>
<dbReference type="AlphaFoldDB" id="A0A507DYS8"/>
<dbReference type="GO" id="GO:0003954">
    <property type="term" value="F:NADH dehydrogenase activity"/>
    <property type="evidence" value="ECO:0007669"/>
    <property type="project" value="InterPro"/>
</dbReference>
<feature type="domain" description="External alternative NADH-ubiquinone oxidoreductase-like C-terminal" evidence="7">
    <location>
        <begin position="388"/>
        <end position="438"/>
    </location>
</feature>
<comment type="similarity">
    <text evidence="1">Belongs to the NADH dehydrogenase family.</text>
</comment>
<dbReference type="EMBL" id="QEAQ01000069">
    <property type="protein sequence ID" value="TPX56611.1"/>
    <property type="molecule type" value="Genomic_DNA"/>
</dbReference>
<dbReference type="Proteomes" id="UP000318582">
    <property type="component" value="Unassembled WGS sequence"/>
</dbReference>
<proteinExistence type="inferred from homology"/>
<dbReference type="InterPro" id="IPR054585">
    <property type="entry name" value="NDH2-like_C"/>
</dbReference>
<keyword evidence="4" id="KW-0560">Oxidoreductase</keyword>
<gene>
    <name evidence="8" type="ORF">PhCBS80983_g04418</name>
</gene>
<dbReference type="Pfam" id="PF07992">
    <property type="entry name" value="Pyr_redox_2"/>
    <property type="match status" value="1"/>
</dbReference>
<dbReference type="PANTHER" id="PTHR43706:SF13">
    <property type="entry name" value="NADH DEHYDROGENASE-RELATED"/>
    <property type="match status" value="1"/>
</dbReference>
<dbReference type="Gene3D" id="3.50.50.100">
    <property type="match status" value="1"/>
</dbReference>
<dbReference type="SUPFAM" id="SSF51905">
    <property type="entry name" value="FAD/NAD(P)-binding domain"/>
    <property type="match status" value="1"/>
</dbReference>
<evidence type="ECO:0000256" key="2">
    <source>
        <dbReference type="ARBA" id="ARBA00022630"/>
    </source>
</evidence>
<dbReference type="PRINTS" id="PR00469">
    <property type="entry name" value="PNDRDTASEII"/>
</dbReference>
<dbReference type="PRINTS" id="PR00368">
    <property type="entry name" value="FADPNR"/>
</dbReference>
<accession>A0A507DYS8</accession>
<name>A0A507DYS8_9FUNG</name>
<keyword evidence="9" id="KW-1185">Reference proteome</keyword>
<dbReference type="STRING" id="109895.A0A507DYS8"/>
<evidence type="ECO:0000256" key="1">
    <source>
        <dbReference type="ARBA" id="ARBA00005272"/>
    </source>
</evidence>
<dbReference type="GO" id="GO:0005739">
    <property type="term" value="C:mitochondrion"/>
    <property type="evidence" value="ECO:0007669"/>
    <property type="project" value="UniProtKB-ARBA"/>
</dbReference>
<dbReference type="InterPro" id="IPR023753">
    <property type="entry name" value="FAD/NAD-binding_dom"/>
</dbReference>
<evidence type="ECO:0000256" key="5">
    <source>
        <dbReference type="ARBA" id="ARBA00023027"/>
    </source>
</evidence>
<organism evidence="8 9">
    <name type="scientific">Powellomyces hirtus</name>
    <dbReference type="NCBI Taxonomy" id="109895"/>
    <lineage>
        <taxon>Eukaryota</taxon>
        <taxon>Fungi</taxon>
        <taxon>Fungi incertae sedis</taxon>
        <taxon>Chytridiomycota</taxon>
        <taxon>Chytridiomycota incertae sedis</taxon>
        <taxon>Chytridiomycetes</taxon>
        <taxon>Spizellomycetales</taxon>
        <taxon>Powellomycetaceae</taxon>
        <taxon>Powellomyces</taxon>
    </lineage>
</organism>
<evidence type="ECO:0000259" key="7">
    <source>
        <dbReference type="Pfam" id="PF22366"/>
    </source>
</evidence>
<keyword evidence="2" id="KW-0285">Flavoprotein</keyword>
<evidence type="ECO:0000259" key="6">
    <source>
        <dbReference type="Pfam" id="PF07992"/>
    </source>
</evidence>
<evidence type="ECO:0000313" key="9">
    <source>
        <dbReference type="Proteomes" id="UP000318582"/>
    </source>
</evidence>
<dbReference type="PANTHER" id="PTHR43706">
    <property type="entry name" value="NADH DEHYDROGENASE"/>
    <property type="match status" value="1"/>
</dbReference>
<evidence type="ECO:0000256" key="4">
    <source>
        <dbReference type="ARBA" id="ARBA00023002"/>
    </source>
</evidence>
<feature type="domain" description="FAD/NAD(P)-binding" evidence="6">
    <location>
        <begin position="44"/>
        <end position="369"/>
    </location>
</feature>
<reference evidence="8 9" key="1">
    <citation type="journal article" date="2019" name="Sci. Rep.">
        <title>Comparative genomics of chytrid fungi reveal insights into the obligate biotrophic and pathogenic lifestyle of Synchytrium endobioticum.</title>
        <authorList>
            <person name="van de Vossenberg B.T.L.H."/>
            <person name="Warris S."/>
            <person name="Nguyen H.D.T."/>
            <person name="van Gent-Pelzer M.P.E."/>
            <person name="Joly D.L."/>
            <person name="van de Geest H.C."/>
            <person name="Bonants P.J.M."/>
            <person name="Smith D.S."/>
            <person name="Levesque C.A."/>
            <person name="van der Lee T.A.J."/>
        </authorList>
    </citation>
    <scope>NUCLEOTIDE SEQUENCE [LARGE SCALE GENOMIC DNA]</scope>
    <source>
        <strain evidence="8 9">CBS 809.83</strain>
    </source>
</reference>
<evidence type="ECO:0000256" key="3">
    <source>
        <dbReference type="ARBA" id="ARBA00022827"/>
    </source>
</evidence>